<proteinExistence type="predicted"/>
<organism evidence="2 3">
    <name type="scientific">Methylorubrum populi (strain ATCC BAA-705 / NCIMB 13946 / BJ001)</name>
    <name type="common">Methylobacterium populi</name>
    <dbReference type="NCBI Taxonomy" id="441620"/>
    <lineage>
        <taxon>Bacteria</taxon>
        <taxon>Pseudomonadati</taxon>
        <taxon>Pseudomonadota</taxon>
        <taxon>Alphaproteobacteria</taxon>
        <taxon>Hyphomicrobiales</taxon>
        <taxon>Methylobacteriaceae</taxon>
        <taxon>Methylorubrum</taxon>
    </lineage>
</organism>
<protein>
    <submittedName>
        <fullName evidence="2">Uncharacterized protein</fullName>
    </submittedName>
</protein>
<feature type="coiled-coil region" evidence="1">
    <location>
        <begin position="78"/>
        <end position="117"/>
    </location>
</feature>
<reference evidence="2" key="1">
    <citation type="submission" date="2008-04" db="EMBL/GenBank/DDBJ databases">
        <title>Complete sequence of chromosome of Methylobacterium populi BJ001.</title>
        <authorList>
            <consortium name="US DOE Joint Genome Institute"/>
            <person name="Copeland A."/>
            <person name="Lucas S."/>
            <person name="Lapidus A."/>
            <person name="Glavina del Rio T."/>
            <person name="Dalin E."/>
            <person name="Tice H."/>
            <person name="Bruce D."/>
            <person name="Goodwin L."/>
            <person name="Pitluck S."/>
            <person name="Chertkov O."/>
            <person name="Brettin T."/>
            <person name="Detter J.C."/>
            <person name="Han C."/>
            <person name="Kuske C.R."/>
            <person name="Schmutz J."/>
            <person name="Larimer F."/>
            <person name="Land M."/>
            <person name="Hauser L."/>
            <person name="Kyrpides N."/>
            <person name="Mikhailova N."/>
            <person name="Marx C."/>
            <person name="Richardson P."/>
        </authorList>
    </citation>
    <scope>NUCLEOTIDE SEQUENCE [LARGE SCALE GENOMIC DNA]</scope>
    <source>
        <strain evidence="2">BJ001</strain>
    </source>
</reference>
<evidence type="ECO:0000313" key="3">
    <source>
        <dbReference type="Proteomes" id="UP000007136"/>
    </source>
</evidence>
<name>B1ZF30_METPB</name>
<keyword evidence="1" id="KW-0175">Coiled coil</keyword>
<evidence type="ECO:0000313" key="2">
    <source>
        <dbReference type="EMBL" id="ACB78277.1"/>
    </source>
</evidence>
<accession>B1ZF30</accession>
<dbReference type="KEGG" id="mpo:Mpop_0082"/>
<dbReference type="Proteomes" id="UP000007136">
    <property type="component" value="Chromosome"/>
</dbReference>
<dbReference type="STRING" id="441620.Mpop_0082"/>
<dbReference type="EMBL" id="CP001029">
    <property type="protein sequence ID" value="ACB78277.1"/>
    <property type="molecule type" value="Genomic_DNA"/>
</dbReference>
<dbReference type="OrthoDB" id="8005234at2"/>
<dbReference type="AlphaFoldDB" id="B1ZF30"/>
<dbReference type="HOGENOM" id="CLU_972570_0_0_5"/>
<dbReference type="eggNOG" id="ENOG5030SPH">
    <property type="taxonomic scope" value="Bacteria"/>
</dbReference>
<sequence length="286" mass="31885">MKYPPIDFGVSWRYAGTHRRYGHDLPLWLCMEAPQAFRDAYSRGRGAMVGAGYSWTDKGHAEPQMLACWWNTGVSFDAAALQAEVNRVLAEAAAEREAKARQEQERHERDVAQAEISAPPIRTALRTLIAERPWALGRALTEVRDLAALEAWTSWGLQSAQRYLDNTEGNVRRAEERLGRPAPAAWFARAADEAVRVAALEACQSLSARDEDWAADRNDIGWSQATTWTGHVLSERESLDQGEASHALALLHGHRRQLSDEACLALFGEVPARRRRAAPEQPGFGF</sequence>
<gene>
    <name evidence="2" type="ordered locus">Mpop_0082</name>
</gene>
<dbReference type="RefSeq" id="WP_012452042.1">
    <property type="nucleotide sequence ID" value="NC_010725.1"/>
</dbReference>
<evidence type="ECO:0000256" key="1">
    <source>
        <dbReference type="SAM" id="Coils"/>
    </source>
</evidence>